<dbReference type="InterPro" id="IPR004314">
    <property type="entry name" value="Neprosin"/>
</dbReference>
<name>A0A835BE89_9POAL</name>
<protein>
    <recommendedName>
        <fullName evidence="2">Neprosin PEP catalytic domain-containing protein</fullName>
    </recommendedName>
</protein>
<dbReference type="PANTHER" id="PTHR31589">
    <property type="entry name" value="PROTEIN, PUTATIVE (DUF239)-RELATED-RELATED"/>
    <property type="match status" value="1"/>
</dbReference>
<dbReference type="InterPro" id="IPR025521">
    <property type="entry name" value="Neprosin_propep"/>
</dbReference>
<sequence length="295" mass="32100">MKHYLMFTMLSYMFLCSHGAGTNSVLSEENDLALKMQLKILNKPYVKSFKDGYGVIFDCVDMYKQPALDHPLLKNHTLQISPSSSLKSTMADPLTSGVGLREICPTGTVPIRRTLKQDVTGASMPLSRFQPDEESSGVPGQHVSDPLILLGLISLLHKAILPAKLQMPINFAGAVVEVDILALPSGQRSSAQIMLVDDSSSRVSVVQAGWMVAPDRFGDSQTRFITFWTADDYKTTGCLNVICPGFVVLSQTASPVMVLSNGFATAAISISKVTNHFEYDQLNSCLIALASLYTM</sequence>
<comment type="caution">
    <text evidence="3">The sequence shown here is derived from an EMBL/GenBank/DDBJ whole genome shotgun (WGS) entry which is preliminary data.</text>
</comment>
<keyword evidence="1" id="KW-0732">Signal</keyword>
<dbReference type="AlphaFoldDB" id="A0A835BE89"/>
<dbReference type="Pfam" id="PF03080">
    <property type="entry name" value="Neprosin"/>
    <property type="match status" value="1"/>
</dbReference>
<gene>
    <name evidence="3" type="ORF">HU200_036000</name>
</gene>
<dbReference type="PANTHER" id="PTHR31589:SF237">
    <property type="entry name" value="OS08G0411100 PROTEIN"/>
    <property type="match status" value="1"/>
</dbReference>
<feature type="domain" description="Neprosin PEP catalytic" evidence="2">
    <location>
        <begin position="151"/>
        <end position="295"/>
    </location>
</feature>
<evidence type="ECO:0000259" key="2">
    <source>
        <dbReference type="PROSITE" id="PS52045"/>
    </source>
</evidence>
<dbReference type="Gene3D" id="3.90.1320.10">
    <property type="entry name" value="Outer-capsid protein sigma 3, large lobe"/>
    <property type="match status" value="1"/>
</dbReference>
<feature type="signal peptide" evidence="1">
    <location>
        <begin position="1"/>
        <end position="19"/>
    </location>
</feature>
<accession>A0A835BE89</accession>
<dbReference type="OrthoDB" id="777472at2759"/>
<dbReference type="InterPro" id="IPR053168">
    <property type="entry name" value="Glutamic_endopeptidase"/>
</dbReference>
<dbReference type="Proteomes" id="UP000636709">
    <property type="component" value="Unassembled WGS sequence"/>
</dbReference>
<proteinExistence type="predicted"/>
<dbReference type="PROSITE" id="PS52045">
    <property type="entry name" value="NEPROSIN_PEP_CD"/>
    <property type="match status" value="1"/>
</dbReference>
<evidence type="ECO:0000313" key="4">
    <source>
        <dbReference type="Proteomes" id="UP000636709"/>
    </source>
</evidence>
<evidence type="ECO:0000256" key="1">
    <source>
        <dbReference type="SAM" id="SignalP"/>
    </source>
</evidence>
<dbReference type="Pfam" id="PF14365">
    <property type="entry name" value="Neprosin_AP"/>
    <property type="match status" value="1"/>
</dbReference>
<evidence type="ECO:0000313" key="3">
    <source>
        <dbReference type="EMBL" id="KAF8697401.1"/>
    </source>
</evidence>
<feature type="chain" id="PRO_5032589915" description="Neprosin PEP catalytic domain-containing protein" evidence="1">
    <location>
        <begin position="20"/>
        <end position="295"/>
    </location>
</feature>
<dbReference type="EMBL" id="JACEFO010001874">
    <property type="protein sequence ID" value="KAF8697401.1"/>
    <property type="molecule type" value="Genomic_DNA"/>
</dbReference>
<organism evidence="3 4">
    <name type="scientific">Digitaria exilis</name>
    <dbReference type="NCBI Taxonomy" id="1010633"/>
    <lineage>
        <taxon>Eukaryota</taxon>
        <taxon>Viridiplantae</taxon>
        <taxon>Streptophyta</taxon>
        <taxon>Embryophyta</taxon>
        <taxon>Tracheophyta</taxon>
        <taxon>Spermatophyta</taxon>
        <taxon>Magnoliopsida</taxon>
        <taxon>Liliopsida</taxon>
        <taxon>Poales</taxon>
        <taxon>Poaceae</taxon>
        <taxon>PACMAD clade</taxon>
        <taxon>Panicoideae</taxon>
        <taxon>Panicodae</taxon>
        <taxon>Paniceae</taxon>
        <taxon>Anthephorinae</taxon>
        <taxon>Digitaria</taxon>
    </lineage>
</organism>
<keyword evidence="4" id="KW-1185">Reference proteome</keyword>
<reference evidence="3" key="1">
    <citation type="submission" date="2020-07" db="EMBL/GenBank/DDBJ databases">
        <title>Genome sequence and genetic diversity analysis of an under-domesticated orphan crop, white fonio (Digitaria exilis).</title>
        <authorList>
            <person name="Bennetzen J.L."/>
            <person name="Chen S."/>
            <person name="Ma X."/>
            <person name="Wang X."/>
            <person name="Yssel A.E.J."/>
            <person name="Chaluvadi S.R."/>
            <person name="Johnson M."/>
            <person name="Gangashetty P."/>
            <person name="Hamidou F."/>
            <person name="Sanogo M.D."/>
            <person name="Zwaenepoel A."/>
            <person name="Wallace J."/>
            <person name="Van De Peer Y."/>
            <person name="Van Deynze A."/>
        </authorList>
    </citation>
    <scope>NUCLEOTIDE SEQUENCE</scope>
    <source>
        <tissue evidence="3">Leaves</tissue>
    </source>
</reference>